<evidence type="ECO:0000313" key="3">
    <source>
        <dbReference type="Proteomes" id="UP001497600"/>
    </source>
</evidence>
<feature type="compositionally biased region" description="Acidic residues" evidence="1">
    <location>
        <begin position="96"/>
        <end position="108"/>
    </location>
</feature>
<feature type="compositionally biased region" description="Basic and acidic residues" evidence="1">
    <location>
        <begin position="606"/>
        <end position="628"/>
    </location>
</feature>
<organism evidence="2 3">
    <name type="scientific">[Candida] anglica</name>
    <dbReference type="NCBI Taxonomy" id="148631"/>
    <lineage>
        <taxon>Eukaryota</taxon>
        <taxon>Fungi</taxon>
        <taxon>Dikarya</taxon>
        <taxon>Ascomycota</taxon>
        <taxon>Saccharomycotina</taxon>
        <taxon>Pichiomycetes</taxon>
        <taxon>Debaryomycetaceae</taxon>
        <taxon>Kurtzmaniella</taxon>
    </lineage>
</organism>
<feature type="compositionally biased region" description="Low complexity" evidence="1">
    <location>
        <begin position="408"/>
        <end position="419"/>
    </location>
</feature>
<evidence type="ECO:0000313" key="2">
    <source>
        <dbReference type="EMBL" id="CAK7906650.1"/>
    </source>
</evidence>
<protein>
    <recommendedName>
        <fullName evidence="4">UspA domain-containing protein</fullName>
    </recommendedName>
</protein>
<evidence type="ECO:0000256" key="1">
    <source>
        <dbReference type="SAM" id="MobiDB-lite"/>
    </source>
</evidence>
<dbReference type="PANTHER" id="PTHR47815:SF1">
    <property type="entry name" value="UNIVERSAL STRESS PROTEIN A FAMILY PROTEIN C25B2.10"/>
    <property type="match status" value="1"/>
</dbReference>
<feature type="region of interest" description="Disordered" evidence="1">
    <location>
        <begin position="30"/>
        <end position="51"/>
    </location>
</feature>
<feature type="compositionally biased region" description="Low complexity" evidence="1">
    <location>
        <begin position="578"/>
        <end position="593"/>
    </location>
</feature>
<feature type="compositionally biased region" description="Low complexity" evidence="1">
    <location>
        <begin position="545"/>
        <end position="560"/>
    </location>
</feature>
<feature type="region of interest" description="Disordered" evidence="1">
    <location>
        <begin position="95"/>
        <end position="142"/>
    </location>
</feature>
<reference evidence="2 3" key="1">
    <citation type="submission" date="2024-01" db="EMBL/GenBank/DDBJ databases">
        <authorList>
            <consortium name="Genoscope - CEA"/>
            <person name="William W."/>
        </authorList>
    </citation>
    <scope>NUCLEOTIDE SEQUENCE [LARGE SCALE GENOMIC DNA]</scope>
    <source>
        <strain evidence="2 3">29B2s-10</strain>
    </source>
</reference>
<name>A0ABP0EBZ2_9ASCO</name>
<keyword evidence="3" id="KW-1185">Reference proteome</keyword>
<dbReference type="InterPro" id="IPR014729">
    <property type="entry name" value="Rossmann-like_a/b/a_fold"/>
</dbReference>
<feature type="compositionally biased region" description="Basic residues" evidence="1">
    <location>
        <begin position="647"/>
        <end position="658"/>
    </location>
</feature>
<sequence>MSRPQLLHSKTTPDLIEPLPHLADKRLSELQNLEETSSGSSNGNLDDVTKDKPDLLEMLNHRSDSYRDMKIKTDASKSSCDGYDQRVSFDTVNLQFDDDDADSDDEGYDWNYEFGPSRGRGRGRSPSPAHTSPLHSPSGAPFLTTRDSYNLSRMLSPRRLAYPTTPIITHKGCSFTKFHLDFDNLYKGKFNNKENGFLKPVLPHRVILVYISGRKHTWVALDWVLKEYIENGDTVIVVSAINKGFEKNRRKSFERQRAVAMTPRMRLRLRHRPENIKVIARNIMDYMQRVLKHGVIARLSVELSVGKTKDVLKEMYKLYEPNLVCTGSKVNSRIGAPLKSWNSSKLTDRLVKNYPLPLIVVPAMNMGRFEKKLECELNGETNITPSGFDENLIPKERDFVDDDDDDTSSISSSIDSVSSDESYSSFDEIAKLYTNYKKGLKTSLTALKKNEMNEDFFSQFLTTISDKSIEFCQNVRDVDPDFKGKGAKLARAITGSNSFGSIPYKTKSLLIPVETEQSSSSSNITSGLSYKEMKRNLQRKKLELENPSSNPSPPNIIIENASPVEPPKKSALTFNLESPPRSTSPRTTSPKSSGLRMTSKKLQKSLSHDIDSSSKRPELEPMKSHPDIRAQLGGNSRSSSSEDITGKGKKKKKFWKLF</sequence>
<gene>
    <name evidence="2" type="ORF">CAAN4_E01772</name>
</gene>
<dbReference type="Proteomes" id="UP001497600">
    <property type="component" value="Chromosome E"/>
</dbReference>
<dbReference type="SUPFAM" id="SSF52402">
    <property type="entry name" value="Adenine nucleotide alpha hydrolases-like"/>
    <property type="match status" value="1"/>
</dbReference>
<dbReference type="EMBL" id="OZ004257">
    <property type="protein sequence ID" value="CAK7906650.1"/>
    <property type="molecule type" value="Genomic_DNA"/>
</dbReference>
<proteinExistence type="predicted"/>
<feature type="region of interest" description="Disordered" evidence="1">
    <location>
        <begin position="399"/>
        <end position="419"/>
    </location>
</feature>
<dbReference type="Gene3D" id="3.40.50.620">
    <property type="entry name" value="HUPs"/>
    <property type="match status" value="1"/>
</dbReference>
<dbReference type="PANTHER" id="PTHR47815">
    <property type="entry name" value="UNIVERSAL STRESS PROTEIN A FAMILY PROTEIN C25B2.10"/>
    <property type="match status" value="1"/>
</dbReference>
<evidence type="ECO:0008006" key="4">
    <source>
        <dbReference type="Google" id="ProtNLM"/>
    </source>
</evidence>
<feature type="compositionally biased region" description="Polar residues" evidence="1">
    <location>
        <begin position="30"/>
        <end position="44"/>
    </location>
</feature>
<accession>A0ABP0EBZ2</accession>
<feature type="compositionally biased region" description="Polar residues" evidence="1">
    <location>
        <begin position="633"/>
        <end position="643"/>
    </location>
</feature>
<feature type="region of interest" description="Disordered" evidence="1">
    <location>
        <begin position="544"/>
        <end position="658"/>
    </location>
</feature>